<dbReference type="Proteomes" id="UP000326340">
    <property type="component" value="Unassembled WGS sequence"/>
</dbReference>
<protein>
    <submittedName>
        <fullName evidence="4">Dehydrocurvularin biosynthesis regulator</fullName>
    </submittedName>
</protein>
<evidence type="ECO:0000256" key="1">
    <source>
        <dbReference type="ARBA" id="ARBA00023015"/>
    </source>
</evidence>
<dbReference type="PANTHER" id="PTHR47840:SF1">
    <property type="entry name" value="ZN(II)2CYS6 TRANSCRIPTION FACTOR (EUROFUNG)"/>
    <property type="match status" value="1"/>
</dbReference>
<name>A0A5Q4BNJ0_9PEZI</name>
<evidence type="ECO:0000313" key="5">
    <source>
        <dbReference type="Proteomes" id="UP000326340"/>
    </source>
</evidence>
<evidence type="ECO:0000313" key="4">
    <source>
        <dbReference type="EMBL" id="TQN68034.1"/>
    </source>
</evidence>
<keyword evidence="2" id="KW-0804">Transcription</keyword>
<evidence type="ECO:0000256" key="3">
    <source>
        <dbReference type="ARBA" id="ARBA00023242"/>
    </source>
</evidence>
<keyword evidence="1" id="KW-0805">Transcription regulation</keyword>
<evidence type="ECO:0000256" key="2">
    <source>
        <dbReference type="ARBA" id="ARBA00023163"/>
    </source>
</evidence>
<gene>
    <name evidence="4" type="primary">CurR-1</name>
    <name evidence="4" type="ORF">CSHISOI_07430</name>
</gene>
<dbReference type="PANTHER" id="PTHR47840">
    <property type="entry name" value="ZN(II)2CYS6 TRANSCRIPTION FACTOR (EUROFUNG)-RELATED"/>
    <property type="match status" value="1"/>
</dbReference>
<comment type="caution">
    <text evidence="4">The sequence shown here is derived from an EMBL/GenBank/DDBJ whole genome shotgun (WGS) entry which is preliminary data.</text>
</comment>
<accession>A0A5Q4BNJ0</accession>
<organism evidence="4 5">
    <name type="scientific">Colletotrichum shisoi</name>
    <dbReference type="NCBI Taxonomy" id="2078593"/>
    <lineage>
        <taxon>Eukaryota</taxon>
        <taxon>Fungi</taxon>
        <taxon>Dikarya</taxon>
        <taxon>Ascomycota</taxon>
        <taxon>Pezizomycotina</taxon>
        <taxon>Sordariomycetes</taxon>
        <taxon>Hypocreomycetidae</taxon>
        <taxon>Glomerellales</taxon>
        <taxon>Glomerellaceae</taxon>
        <taxon>Colletotrichum</taxon>
        <taxon>Colletotrichum destructivum species complex</taxon>
    </lineage>
</organism>
<dbReference type="EMBL" id="PUHP01000783">
    <property type="protein sequence ID" value="TQN68034.1"/>
    <property type="molecule type" value="Genomic_DNA"/>
</dbReference>
<proteinExistence type="predicted"/>
<sequence>MLLIPPTRQKTRTAASKAGAVLEDVFLFLILLHLPHMLRPTGTKKCKCRTFACVNAAREFLDHYIRLRCANHVAFRCRCVNFSVFTASPGMLLARVGRWDRGANDNDASFCVH</sequence>
<keyword evidence="5" id="KW-1185">Reference proteome</keyword>
<dbReference type="AlphaFoldDB" id="A0A5Q4BNJ0"/>
<dbReference type="OrthoDB" id="5392779at2759"/>
<reference evidence="4 5" key="1">
    <citation type="journal article" date="2019" name="Sci. Rep.">
        <title>Colletotrichum shisoi sp. nov., an anthracnose pathogen of Perilla frutescens in Japan: molecular phylogenetic, morphological and genomic evidence.</title>
        <authorList>
            <person name="Gan P."/>
            <person name="Tsushima A."/>
            <person name="Hiroyama R."/>
            <person name="Narusaka M."/>
            <person name="Takano Y."/>
            <person name="Narusaka Y."/>
            <person name="Kawaradani M."/>
            <person name="Damm U."/>
            <person name="Shirasu K."/>
        </authorList>
    </citation>
    <scope>NUCLEOTIDE SEQUENCE [LARGE SCALE GENOMIC DNA]</scope>
    <source>
        <strain evidence="4 5">PG-2018a</strain>
    </source>
</reference>
<keyword evidence="3" id="KW-0539">Nucleus</keyword>